<proteinExistence type="predicted"/>
<name>A0A2I0B5C1_9ASPA</name>
<dbReference type="Proteomes" id="UP000236161">
    <property type="component" value="Unassembled WGS sequence"/>
</dbReference>
<organism evidence="1 2">
    <name type="scientific">Apostasia shenzhenica</name>
    <dbReference type="NCBI Taxonomy" id="1088818"/>
    <lineage>
        <taxon>Eukaryota</taxon>
        <taxon>Viridiplantae</taxon>
        <taxon>Streptophyta</taxon>
        <taxon>Embryophyta</taxon>
        <taxon>Tracheophyta</taxon>
        <taxon>Spermatophyta</taxon>
        <taxon>Magnoliopsida</taxon>
        <taxon>Liliopsida</taxon>
        <taxon>Asparagales</taxon>
        <taxon>Orchidaceae</taxon>
        <taxon>Apostasioideae</taxon>
        <taxon>Apostasia</taxon>
    </lineage>
</organism>
<protein>
    <submittedName>
        <fullName evidence="1">Uncharacterized protein</fullName>
    </submittedName>
</protein>
<gene>
    <name evidence="1" type="ORF">AXF42_Ash007781</name>
</gene>
<keyword evidence="2" id="KW-1185">Reference proteome</keyword>
<accession>A0A2I0B5C1</accession>
<evidence type="ECO:0000313" key="2">
    <source>
        <dbReference type="Proteomes" id="UP000236161"/>
    </source>
</evidence>
<sequence>MGLGARAQRCELAGGLHDGLAQVGRGSRIRRRRGNSQAVLLATRVSDSSLGHRDESEAPDVLSLFSKDKMAKLRLHQRPTHDEVKQAVHPFLPHRATLQVLRFIAITQQVHRNAA</sequence>
<dbReference type="AlphaFoldDB" id="A0A2I0B5C1"/>
<evidence type="ECO:0000313" key="1">
    <source>
        <dbReference type="EMBL" id="PKA62985.1"/>
    </source>
</evidence>
<reference evidence="1 2" key="1">
    <citation type="journal article" date="2017" name="Nature">
        <title>The Apostasia genome and the evolution of orchids.</title>
        <authorList>
            <person name="Zhang G.Q."/>
            <person name="Liu K.W."/>
            <person name="Li Z."/>
            <person name="Lohaus R."/>
            <person name="Hsiao Y.Y."/>
            <person name="Niu S.C."/>
            <person name="Wang J.Y."/>
            <person name="Lin Y.C."/>
            <person name="Xu Q."/>
            <person name="Chen L.J."/>
            <person name="Yoshida K."/>
            <person name="Fujiwara S."/>
            <person name="Wang Z.W."/>
            <person name="Zhang Y.Q."/>
            <person name="Mitsuda N."/>
            <person name="Wang M."/>
            <person name="Liu G.H."/>
            <person name="Pecoraro L."/>
            <person name="Huang H.X."/>
            <person name="Xiao X.J."/>
            <person name="Lin M."/>
            <person name="Wu X.Y."/>
            <person name="Wu W.L."/>
            <person name="Chen Y.Y."/>
            <person name="Chang S.B."/>
            <person name="Sakamoto S."/>
            <person name="Ohme-Takagi M."/>
            <person name="Yagi M."/>
            <person name="Zeng S.J."/>
            <person name="Shen C.Y."/>
            <person name="Yeh C.M."/>
            <person name="Luo Y.B."/>
            <person name="Tsai W.C."/>
            <person name="Van de Peer Y."/>
            <person name="Liu Z.J."/>
        </authorList>
    </citation>
    <scope>NUCLEOTIDE SEQUENCE [LARGE SCALE GENOMIC DNA]</scope>
    <source>
        <strain evidence="2">cv. Shenzhen</strain>
        <tissue evidence="1">Stem</tissue>
    </source>
</reference>
<dbReference type="EMBL" id="KZ451911">
    <property type="protein sequence ID" value="PKA62985.1"/>
    <property type="molecule type" value="Genomic_DNA"/>
</dbReference>